<reference evidence="2" key="1">
    <citation type="journal article" date="2020" name="Nature">
        <title>Giant virus diversity and host interactions through global metagenomics.</title>
        <authorList>
            <person name="Schulz F."/>
            <person name="Roux S."/>
            <person name="Paez-Espino D."/>
            <person name="Jungbluth S."/>
            <person name="Walsh D.A."/>
            <person name="Denef V.J."/>
            <person name="McMahon K.D."/>
            <person name="Konstantinidis K.T."/>
            <person name="Eloe-Fadrosh E.A."/>
            <person name="Kyrpides N.C."/>
            <person name="Woyke T."/>
        </authorList>
    </citation>
    <scope>NUCLEOTIDE SEQUENCE</scope>
    <source>
        <strain evidence="2">GVMAG-M-3300023179-90</strain>
    </source>
</reference>
<evidence type="ECO:0000256" key="1">
    <source>
        <dbReference type="SAM" id="MobiDB-lite"/>
    </source>
</evidence>
<accession>A0A6C0HBZ1</accession>
<dbReference type="AlphaFoldDB" id="A0A6C0HBZ1"/>
<evidence type="ECO:0000313" key="2">
    <source>
        <dbReference type="EMBL" id="QHT77900.1"/>
    </source>
</evidence>
<feature type="region of interest" description="Disordered" evidence="1">
    <location>
        <begin position="103"/>
        <end position="123"/>
    </location>
</feature>
<organism evidence="2">
    <name type="scientific">viral metagenome</name>
    <dbReference type="NCBI Taxonomy" id="1070528"/>
    <lineage>
        <taxon>unclassified sequences</taxon>
        <taxon>metagenomes</taxon>
        <taxon>organismal metagenomes</taxon>
    </lineage>
</organism>
<proteinExistence type="predicted"/>
<sequence>MPLIKTKTKKVIGPIIDPQLENELDNETIDTQLNMLKQLNQRNKLTKTTLAKYNYLDELSRQRNTTWKDVKSPRTQKKRIRFGEDNVKEFFKDVPTILVPPKLKRTHTYGGKRNTRKMRKQRK</sequence>
<name>A0A6C0HBZ1_9ZZZZ</name>
<dbReference type="EMBL" id="MN739922">
    <property type="protein sequence ID" value="QHT77900.1"/>
    <property type="molecule type" value="Genomic_DNA"/>
</dbReference>
<feature type="compositionally biased region" description="Basic residues" evidence="1">
    <location>
        <begin position="113"/>
        <end position="123"/>
    </location>
</feature>
<protein>
    <submittedName>
        <fullName evidence="2">Uncharacterized protein</fullName>
    </submittedName>
</protein>